<comment type="caution">
    <text evidence="2">The sequence shown here is derived from an EMBL/GenBank/DDBJ whole genome shotgun (WGS) entry which is preliminary data.</text>
</comment>
<protein>
    <submittedName>
        <fullName evidence="2">Uncharacterized protein</fullName>
    </submittedName>
</protein>
<organism evidence="2 3">
    <name type="scientific">Scyliorhinus torazame</name>
    <name type="common">Cloudy catshark</name>
    <name type="synonym">Catulus torazame</name>
    <dbReference type="NCBI Taxonomy" id="75743"/>
    <lineage>
        <taxon>Eukaryota</taxon>
        <taxon>Metazoa</taxon>
        <taxon>Chordata</taxon>
        <taxon>Craniata</taxon>
        <taxon>Vertebrata</taxon>
        <taxon>Chondrichthyes</taxon>
        <taxon>Elasmobranchii</taxon>
        <taxon>Galeomorphii</taxon>
        <taxon>Galeoidea</taxon>
        <taxon>Carcharhiniformes</taxon>
        <taxon>Scyliorhinidae</taxon>
        <taxon>Scyliorhinus</taxon>
    </lineage>
</organism>
<keyword evidence="1" id="KW-0472">Membrane</keyword>
<keyword evidence="3" id="KW-1185">Reference proteome</keyword>
<dbReference type="Proteomes" id="UP000288216">
    <property type="component" value="Unassembled WGS sequence"/>
</dbReference>
<feature type="transmembrane region" description="Helical" evidence="1">
    <location>
        <begin position="60"/>
        <end position="78"/>
    </location>
</feature>
<proteinExistence type="predicted"/>
<accession>A0A401P2U3</accession>
<keyword evidence="1" id="KW-0812">Transmembrane</keyword>
<evidence type="ECO:0000313" key="3">
    <source>
        <dbReference type="Proteomes" id="UP000288216"/>
    </source>
</evidence>
<evidence type="ECO:0000313" key="2">
    <source>
        <dbReference type="EMBL" id="GCB67423.1"/>
    </source>
</evidence>
<evidence type="ECO:0000256" key="1">
    <source>
        <dbReference type="SAM" id="Phobius"/>
    </source>
</evidence>
<dbReference type="EMBL" id="BFAA01003019">
    <property type="protein sequence ID" value="GCB67423.1"/>
    <property type="molecule type" value="Genomic_DNA"/>
</dbReference>
<reference evidence="2 3" key="1">
    <citation type="journal article" date="2018" name="Nat. Ecol. Evol.">
        <title>Shark genomes provide insights into elasmobranch evolution and the origin of vertebrates.</title>
        <authorList>
            <person name="Hara Y"/>
            <person name="Yamaguchi K"/>
            <person name="Onimaru K"/>
            <person name="Kadota M"/>
            <person name="Koyanagi M"/>
            <person name="Keeley SD"/>
            <person name="Tatsumi K"/>
            <person name="Tanaka K"/>
            <person name="Motone F"/>
            <person name="Kageyama Y"/>
            <person name="Nozu R"/>
            <person name="Adachi N"/>
            <person name="Nishimura O"/>
            <person name="Nakagawa R"/>
            <person name="Tanegashima C"/>
            <person name="Kiyatake I"/>
            <person name="Matsumoto R"/>
            <person name="Murakumo K"/>
            <person name="Nishida K"/>
            <person name="Terakita A"/>
            <person name="Kuratani S"/>
            <person name="Sato K"/>
            <person name="Hyodo S Kuraku.S."/>
        </authorList>
    </citation>
    <scope>NUCLEOTIDE SEQUENCE [LARGE SCALE GENOMIC DNA]</scope>
</reference>
<name>A0A401P2U3_SCYTO</name>
<gene>
    <name evidence="2" type="ORF">scyTo_0008059</name>
</gene>
<sequence length="84" mass="9968">YNHKHNQLFQYVSRTNVSSSGSKVRALKADHSRKYCLHAKEQQEKKKKVQYLKSEINKSLYFFTVWNFGILCILSTRWSTSLCH</sequence>
<dbReference type="AlphaFoldDB" id="A0A401P2U3"/>
<feature type="non-terminal residue" evidence="2">
    <location>
        <position position="1"/>
    </location>
</feature>
<keyword evidence="1" id="KW-1133">Transmembrane helix</keyword>